<name>A0ABT3TK69_9GAMM</name>
<protein>
    <recommendedName>
        <fullName evidence="4">Bacterial surface antigen (D15) domain-containing protein</fullName>
    </recommendedName>
</protein>
<evidence type="ECO:0000313" key="2">
    <source>
        <dbReference type="EMBL" id="MCX2982190.1"/>
    </source>
</evidence>
<dbReference type="RefSeq" id="WP_279246215.1">
    <property type="nucleotide sequence ID" value="NZ_SHNN01000003.1"/>
</dbReference>
<accession>A0ABT3TK69</accession>
<organism evidence="2 3">
    <name type="scientific">Candidatus Litorirhabdus singularis</name>
    <dbReference type="NCBI Taxonomy" id="2518993"/>
    <lineage>
        <taxon>Bacteria</taxon>
        <taxon>Pseudomonadati</taxon>
        <taxon>Pseudomonadota</taxon>
        <taxon>Gammaproteobacteria</taxon>
        <taxon>Cellvibrionales</taxon>
        <taxon>Halieaceae</taxon>
        <taxon>Candidatus Litorirhabdus</taxon>
    </lineage>
</organism>
<reference evidence="2" key="1">
    <citation type="submission" date="2019-02" db="EMBL/GenBank/DDBJ databases">
        <authorList>
            <person name="Li S.-H."/>
        </authorList>
    </citation>
    <scope>NUCLEOTIDE SEQUENCE</scope>
    <source>
        <strain evidence="2">IMCC14734</strain>
    </source>
</reference>
<gene>
    <name evidence="2" type="ORF">EYC98_15115</name>
</gene>
<dbReference type="Gene3D" id="2.40.160.50">
    <property type="entry name" value="membrane protein fhac: a member of the omp85/tpsb transporter family"/>
    <property type="match status" value="1"/>
</dbReference>
<comment type="caution">
    <text evidence="2">The sequence shown here is derived from an EMBL/GenBank/DDBJ whole genome shotgun (WGS) entry which is preliminary data.</text>
</comment>
<dbReference type="EMBL" id="SHNN01000003">
    <property type="protein sequence ID" value="MCX2982190.1"/>
    <property type="molecule type" value="Genomic_DNA"/>
</dbReference>
<evidence type="ECO:0000256" key="1">
    <source>
        <dbReference type="SAM" id="SignalP"/>
    </source>
</evidence>
<proteinExistence type="predicted"/>
<sequence length="361" mass="39513">MLDTFRKLRLGAVMLLALLPVFSVAQPIDTTEDVSDPGAEESPWLLTPLLSSEPKLGATLGGLGAYLKRFDAGSTQSMMGLYGTYSDTESWVLAAFADIYLNDNKHKIVAGAVSGEINNDYDDFLGVGLPARTKDDLEAYFVRYSYQVRPNWYLGGQAISSNYAIGADGLLGAFLELIGLTGFDSVGVGAVAEYDTRDRQRDPSSGNKFVAHNIAYRESLGGDESFDVLHAEYQHYFQPLDRMVLAMQVKGRWTNEAPLGGYSSASLRGYVVGNYIARNWTHVDFDARYMVGERWGVVGFAGVGCLYGGDRSCTYSDDIYPSVGGGFIYKLKQEAGIVIRAEAAFGKDDNKGFYLRLGHPF</sequence>
<feature type="signal peptide" evidence="1">
    <location>
        <begin position="1"/>
        <end position="25"/>
    </location>
</feature>
<feature type="chain" id="PRO_5045131940" description="Bacterial surface antigen (D15) domain-containing protein" evidence="1">
    <location>
        <begin position="26"/>
        <end position="361"/>
    </location>
</feature>
<dbReference type="Proteomes" id="UP001143362">
    <property type="component" value="Unassembled WGS sequence"/>
</dbReference>
<keyword evidence="3" id="KW-1185">Reference proteome</keyword>
<evidence type="ECO:0008006" key="4">
    <source>
        <dbReference type="Google" id="ProtNLM"/>
    </source>
</evidence>
<keyword evidence="1" id="KW-0732">Signal</keyword>
<evidence type="ECO:0000313" key="3">
    <source>
        <dbReference type="Proteomes" id="UP001143362"/>
    </source>
</evidence>